<evidence type="ECO:0000313" key="2">
    <source>
        <dbReference type="EMBL" id="KAK4323874.1"/>
    </source>
</evidence>
<gene>
    <name evidence="2" type="ORF">Pmani_005456</name>
</gene>
<sequence length="70" mass="7552">MGINRNGKKREEGGEEGGEEDGGEGGEEGGEDRSKWRQGRESKRMIRVELEGVSGGTRGVREVLGVSGKY</sequence>
<reference evidence="2" key="1">
    <citation type="submission" date="2023-11" db="EMBL/GenBank/DDBJ databases">
        <title>Genome assemblies of two species of porcelain crab, Petrolisthes cinctipes and Petrolisthes manimaculis (Anomura: Porcellanidae).</title>
        <authorList>
            <person name="Angst P."/>
        </authorList>
    </citation>
    <scope>NUCLEOTIDE SEQUENCE</scope>
    <source>
        <strain evidence="2">PB745_02</strain>
        <tissue evidence="2">Gill</tissue>
    </source>
</reference>
<keyword evidence="3" id="KW-1185">Reference proteome</keyword>
<evidence type="ECO:0000256" key="1">
    <source>
        <dbReference type="SAM" id="MobiDB-lite"/>
    </source>
</evidence>
<evidence type="ECO:0000313" key="3">
    <source>
        <dbReference type="Proteomes" id="UP001292094"/>
    </source>
</evidence>
<feature type="compositionally biased region" description="Acidic residues" evidence="1">
    <location>
        <begin position="13"/>
        <end position="30"/>
    </location>
</feature>
<accession>A0AAE1QBN6</accession>
<dbReference type="AlphaFoldDB" id="A0AAE1QBN6"/>
<feature type="compositionally biased region" description="Basic and acidic residues" evidence="1">
    <location>
        <begin position="31"/>
        <end position="45"/>
    </location>
</feature>
<name>A0AAE1QBN6_9EUCA</name>
<protein>
    <submittedName>
        <fullName evidence="2">Uncharacterized protein</fullName>
    </submittedName>
</protein>
<proteinExistence type="predicted"/>
<feature type="region of interest" description="Disordered" evidence="1">
    <location>
        <begin position="1"/>
        <end position="45"/>
    </location>
</feature>
<comment type="caution">
    <text evidence="2">The sequence shown here is derived from an EMBL/GenBank/DDBJ whole genome shotgun (WGS) entry which is preliminary data.</text>
</comment>
<organism evidence="2 3">
    <name type="scientific">Petrolisthes manimaculis</name>
    <dbReference type="NCBI Taxonomy" id="1843537"/>
    <lineage>
        <taxon>Eukaryota</taxon>
        <taxon>Metazoa</taxon>
        <taxon>Ecdysozoa</taxon>
        <taxon>Arthropoda</taxon>
        <taxon>Crustacea</taxon>
        <taxon>Multicrustacea</taxon>
        <taxon>Malacostraca</taxon>
        <taxon>Eumalacostraca</taxon>
        <taxon>Eucarida</taxon>
        <taxon>Decapoda</taxon>
        <taxon>Pleocyemata</taxon>
        <taxon>Anomura</taxon>
        <taxon>Galatheoidea</taxon>
        <taxon>Porcellanidae</taxon>
        <taxon>Petrolisthes</taxon>
    </lineage>
</organism>
<dbReference type="EMBL" id="JAWZYT010000408">
    <property type="protein sequence ID" value="KAK4323874.1"/>
    <property type="molecule type" value="Genomic_DNA"/>
</dbReference>
<dbReference type="Proteomes" id="UP001292094">
    <property type="component" value="Unassembled WGS sequence"/>
</dbReference>